<name>A0A8S9SPA1_BRACR</name>
<protein>
    <submittedName>
        <fullName evidence="2">Uncharacterized protein</fullName>
    </submittedName>
</protein>
<dbReference type="Proteomes" id="UP000712600">
    <property type="component" value="Unassembled WGS sequence"/>
</dbReference>
<feature type="region of interest" description="Disordered" evidence="1">
    <location>
        <begin position="37"/>
        <end position="66"/>
    </location>
</feature>
<evidence type="ECO:0000313" key="3">
    <source>
        <dbReference type="Proteomes" id="UP000712600"/>
    </source>
</evidence>
<comment type="caution">
    <text evidence="2">The sequence shown here is derived from an EMBL/GenBank/DDBJ whole genome shotgun (WGS) entry which is preliminary data.</text>
</comment>
<gene>
    <name evidence="2" type="ORF">F2Q69_00035129</name>
</gene>
<dbReference type="EMBL" id="QGKX02000004">
    <property type="protein sequence ID" value="KAF3602719.1"/>
    <property type="molecule type" value="Genomic_DNA"/>
</dbReference>
<sequence>MTSPLRSICCSRTIRIRSMSWKKPIWNHVLQMLQQKPRHHKKISKRSVTAMGRKEGEQSEDVFDDEQDAEHLAVIEPVALTMPDRPVPARVYSPIVPYPVPAKKSPKDWEEMKCKKMLEELNVKLSLMDAIQMILSMCNLNAALTPQQGMIEEILADDPLEVALIRVESEQTTCNIDADGTTTPSSLLQHSGTLCLCDQKATSQSSMVY</sequence>
<evidence type="ECO:0000313" key="2">
    <source>
        <dbReference type="EMBL" id="KAF3602719.1"/>
    </source>
</evidence>
<organism evidence="2 3">
    <name type="scientific">Brassica cretica</name>
    <name type="common">Mustard</name>
    <dbReference type="NCBI Taxonomy" id="69181"/>
    <lineage>
        <taxon>Eukaryota</taxon>
        <taxon>Viridiplantae</taxon>
        <taxon>Streptophyta</taxon>
        <taxon>Embryophyta</taxon>
        <taxon>Tracheophyta</taxon>
        <taxon>Spermatophyta</taxon>
        <taxon>Magnoliopsida</taxon>
        <taxon>eudicotyledons</taxon>
        <taxon>Gunneridae</taxon>
        <taxon>Pentapetalae</taxon>
        <taxon>rosids</taxon>
        <taxon>malvids</taxon>
        <taxon>Brassicales</taxon>
        <taxon>Brassicaceae</taxon>
        <taxon>Brassiceae</taxon>
        <taxon>Brassica</taxon>
    </lineage>
</organism>
<dbReference type="AlphaFoldDB" id="A0A8S9SPA1"/>
<evidence type="ECO:0000256" key="1">
    <source>
        <dbReference type="SAM" id="MobiDB-lite"/>
    </source>
</evidence>
<proteinExistence type="predicted"/>
<reference evidence="2" key="1">
    <citation type="submission" date="2019-12" db="EMBL/GenBank/DDBJ databases">
        <title>Genome sequencing and annotation of Brassica cretica.</title>
        <authorList>
            <person name="Studholme D.J."/>
            <person name="Sarris P."/>
        </authorList>
    </citation>
    <scope>NUCLEOTIDE SEQUENCE</scope>
    <source>
        <strain evidence="2">PFS-109/04</strain>
        <tissue evidence="2">Leaf</tissue>
    </source>
</reference>
<accession>A0A8S9SPA1</accession>